<evidence type="ECO:0000259" key="6">
    <source>
        <dbReference type="Pfam" id="PF23274"/>
    </source>
</evidence>
<dbReference type="InterPro" id="IPR055505">
    <property type="entry name" value="DUF7077"/>
</dbReference>
<sequence>MSGERVLVSYHAPNAYLASESWKQMRSALVSQFPLRNLHWKSPSRSIKTIQELDLNLVAFDSLHDEHTSQVPATLLEKPLLNIYIVACEDTDFDSYKNTIKKQIKDWHSVVASRKHQEWLILHVVRPDARTAGGNFFQMKYSVFERIKTDFNAEKRDRCVQMVWSALQENPAVWADLISKTKDGLITAFESAVNQREEDVRRSESQRAMPGWNFCTFFILKESLASSFQGLSLYEDAYMQYAELESSFQQVLKEKNASWFGTFIQPSPRDDSLPLLSTDKKPYRDLILANTISVFDLRTYILARQCTLLWKLGRINDVGRAVASFLSTFGRLLRDHETPLPEFFVESWIYSSCLSVVEQCDSWTSNQSLEGAKLAVYNASKGELLELALNQLSAIGVAVGHLPSEPPFSSSSGPSSSVTVDLLKLSISNEDLLAGVSARDVFDRNYIDTTNRAIDLYAKAGRRKFALKLHGSLAALDLYRGRLDAAQTTFASLPSHYAPHMWTSLEAFMLCRALHAYSKGPIPDSREWVSLVLSFMKLCIDELGMSLVDFQGDVKSQINDLLESVQNAASQLDPELVYPDHPSIQVKTVGDARVVGSKDGAFLDVVIRNRLPCALPSCEIVAVLAGRDGESYQFTADVESAISGETALTLFSPSVSPGMYLLDFTELRISGLVLQWLHKKTTAKSSKTSANDQYNLVPTRIPLDHRALSVRLAHPKEVRLGEASQALVILSTGRNSIKQAILKITGVGGVGLRCQETSIPGSIPTTPPILTKDTITVTDVPEDTEIELLIPYSTTTGSDTIRVIIGVDYVSSSEPTVQRTMQGSKSIVTSLPLVINVQDFFRGTRLFSKFTISATTLQSVRVFSVDLVPSDGTVQIMKASHSKGAVVTVTPNQPAHFLFHLDLGAGSVPEMMHLTIKYRLLREEVELLVDEAIKSVFANHADESESGRLTAKEQVITSLGRSSSWVERYCVTGQLVVPPREDSDLGDSYAEVVELLSSHNFDIDSPSNWRKMGLPVDVPTMNIVAAAELSLTTPGSAKLLSTAPLYAGQPISAFVNIRTTFGWGPSENLTGSYILRYDIEEMVRDWLLSGPKRGKFEAKASPCRPIARQYIMRTLVQHGSSFTAPITLIALHHGELELPKVSVQALPLAGGHLQVSTPSMDVHQVHGAERVLVLPRGGRSTFVVEMGAT</sequence>
<dbReference type="Pfam" id="PF23036">
    <property type="entry name" value="TRAPPC10_1st"/>
    <property type="match status" value="1"/>
</dbReference>
<keyword evidence="8" id="KW-1185">Reference proteome</keyword>
<dbReference type="InterPro" id="IPR045126">
    <property type="entry name" value="TRAPPC10/Trs130"/>
</dbReference>
<dbReference type="Proteomes" id="UP000807025">
    <property type="component" value="Unassembled WGS sequence"/>
</dbReference>
<dbReference type="GO" id="GO:0034498">
    <property type="term" value="P:early endosome to Golgi transport"/>
    <property type="evidence" value="ECO:0007669"/>
    <property type="project" value="TreeGrafter"/>
</dbReference>
<dbReference type="GO" id="GO:0006891">
    <property type="term" value="P:intra-Golgi vesicle-mediated transport"/>
    <property type="evidence" value="ECO:0007669"/>
    <property type="project" value="TreeGrafter"/>
</dbReference>
<protein>
    <recommendedName>
        <fullName evidence="9">Trafficking protein particle complex subunit 10</fullName>
    </recommendedName>
</protein>
<evidence type="ECO:0000313" key="8">
    <source>
        <dbReference type="Proteomes" id="UP000807025"/>
    </source>
</evidence>
<evidence type="ECO:0008006" key="9">
    <source>
        <dbReference type="Google" id="ProtNLM"/>
    </source>
</evidence>
<feature type="domain" description="DUF7077" evidence="6">
    <location>
        <begin position="706"/>
        <end position="814"/>
    </location>
</feature>
<evidence type="ECO:0000313" key="7">
    <source>
        <dbReference type="EMBL" id="KAF9500974.1"/>
    </source>
</evidence>
<dbReference type="PANTHER" id="PTHR13251:SF3">
    <property type="entry name" value="TRAFFICKING PROTEIN PARTICLE COMPLEX SUBUNIT 10"/>
    <property type="match status" value="1"/>
</dbReference>
<comment type="caution">
    <text evidence="7">The sequence shown here is derived from an EMBL/GenBank/DDBJ whole genome shotgun (WGS) entry which is preliminary data.</text>
</comment>
<evidence type="ECO:0000256" key="2">
    <source>
        <dbReference type="ARBA" id="ARBA00022448"/>
    </source>
</evidence>
<reference evidence="7" key="1">
    <citation type="submission" date="2020-11" db="EMBL/GenBank/DDBJ databases">
        <authorList>
            <consortium name="DOE Joint Genome Institute"/>
            <person name="Ahrendt S."/>
            <person name="Riley R."/>
            <person name="Andreopoulos W."/>
            <person name="Labutti K."/>
            <person name="Pangilinan J."/>
            <person name="Ruiz-Duenas F.J."/>
            <person name="Barrasa J.M."/>
            <person name="Sanchez-Garcia M."/>
            <person name="Camarero S."/>
            <person name="Miyauchi S."/>
            <person name="Serrano A."/>
            <person name="Linde D."/>
            <person name="Babiker R."/>
            <person name="Drula E."/>
            <person name="Ayuso-Fernandez I."/>
            <person name="Pacheco R."/>
            <person name="Padilla G."/>
            <person name="Ferreira P."/>
            <person name="Barriuso J."/>
            <person name="Kellner H."/>
            <person name="Castanera R."/>
            <person name="Alfaro M."/>
            <person name="Ramirez L."/>
            <person name="Pisabarro A.G."/>
            <person name="Kuo A."/>
            <person name="Tritt A."/>
            <person name="Lipzen A."/>
            <person name="He G."/>
            <person name="Yan M."/>
            <person name="Ng V."/>
            <person name="Cullen D."/>
            <person name="Martin F."/>
            <person name="Rosso M.-N."/>
            <person name="Henrissat B."/>
            <person name="Hibbett D."/>
            <person name="Martinez A.T."/>
            <person name="Grigoriev I.V."/>
        </authorList>
    </citation>
    <scope>NUCLEOTIDE SEQUENCE</scope>
    <source>
        <strain evidence="7">ATCC 90797</strain>
    </source>
</reference>
<evidence type="ECO:0000256" key="3">
    <source>
        <dbReference type="ARBA" id="ARBA00023034"/>
    </source>
</evidence>
<dbReference type="OrthoDB" id="10256906at2759"/>
<dbReference type="PANTHER" id="PTHR13251">
    <property type="entry name" value="EPILEPSY HOLOPROSENCEPHALY CANDIDATE 1/TMEM1"/>
    <property type="match status" value="1"/>
</dbReference>
<evidence type="ECO:0000259" key="5">
    <source>
        <dbReference type="Pfam" id="PF23036"/>
    </source>
</evidence>
<dbReference type="AlphaFoldDB" id="A0A9P6A7F9"/>
<evidence type="ECO:0000256" key="1">
    <source>
        <dbReference type="ARBA" id="ARBA00004555"/>
    </source>
</evidence>
<organism evidence="7 8">
    <name type="scientific">Pleurotus eryngii</name>
    <name type="common">Boletus of the steppes</name>
    <dbReference type="NCBI Taxonomy" id="5323"/>
    <lineage>
        <taxon>Eukaryota</taxon>
        <taxon>Fungi</taxon>
        <taxon>Dikarya</taxon>
        <taxon>Basidiomycota</taxon>
        <taxon>Agaricomycotina</taxon>
        <taxon>Agaricomycetes</taxon>
        <taxon>Agaricomycetidae</taxon>
        <taxon>Agaricales</taxon>
        <taxon>Pleurotineae</taxon>
        <taxon>Pleurotaceae</taxon>
        <taxon>Pleurotus</taxon>
    </lineage>
</organism>
<dbReference type="InterPro" id="IPR022233">
    <property type="entry name" value="TRAPPC10/Trs130_C"/>
</dbReference>
<accession>A0A9P6A7F9</accession>
<feature type="domain" description="TRAPPC10/Trs130 N-terminal" evidence="5">
    <location>
        <begin position="18"/>
        <end position="318"/>
    </location>
</feature>
<evidence type="ECO:0000259" key="4">
    <source>
        <dbReference type="Pfam" id="PF12584"/>
    </source>
</evidence>
<dbReference type="Pfam" id="PF23274">
    <property type="entry name" value="DUF7077"/>
    <property type="match status" value="1"/>
</dbReference>
<name>A0A9P6A7F9_PLEER</name>
<dbReference type="EMBL" id="MU154525">
    <property type="protein sequence ID" value="KAF9500974.1"/>
    <property type="molecule type" value="Genomic_DNA"/>
</dbReference>
<keyword evidence="3" id="KW-0333">Golgi apparatus</keyword>
<dbReference type="Pfam" id="PF12584">
    <property type="entry name" value="TRAPPC10"/>
    <property type="match status" value="1"/>
</dbReference>
<proteinExistence type="predicted"/>
<feature type="domain" description="TRAPPC10/Trs130 C-terminal" evidence="4">
    <location>
        <begin position="1015"/>
        <end position="1174"/>
    </location>
</feature>
<dbReference type="GO" id="GO:1990071">
    <property type="term" value="C:TRAPPII protein complex"/>
    <property type="evidence" value="ECO:0007669"/>
    <property type="project" value="InterPro"/>
</dbReference>
<dbReference type="GO" id="GO:0005829">
    <property type="term" value="C:cytosol"/>
    <property type="evidence" value="ECO:0007669"/>
    <property type="project" value="GOC"/>
</dbReference>
<keyword evidence="2" id="KW-0813">Transport</keyword>
<dbReference type="InterPro" id="IPR056913">
    <property type="entry name" value="TRAPPC10/Trs130_N"/>
</dbReference>
<gene>
    <name evidence="7" type="ORF">BDN71DRAFT_1461943</name>
</gene>
<comment type="subcellular location">
    <subcellularLocation>
        <location evidence="1">Golgi apparatus</location>
    </subcellularLocation>
</comment>